<proteinExistence type="inferred from homology"/>
<feature type="domain" description="Helicase C-terminal" evidence="11">
    <location>
        <begin position="214"/>
        <end position="358"/>
    </location>
</feature>
<keyword evidence="5" id="KW-0067">ATP-binding</keyword>
<reference evidence="12" key="2">
    <citation type="submission" date="2020-09" db="EMBL/GenBank/DDBJ databases">
        <authorList>
            <person name="Sun Q."/>
            <person name="Ohkuma M."/>
        </authorList>
    </citation>
    <scope>NUCLEOTIDE SEQUENCE</scope>
    <source>
        <strain evidence="12">JCM 14719</strain>
    </source>
</reference>
<dbReference type="Gene3D" id="3.40.50.300">
    <property type="entry name" value="P-loop containing nucleotide triphosphate hydrolases"/>
    <property type="match status" value="2"/>
</dbReference>
<dbReference type="PROSITE" id="PS51194">
    <property type="entry name" value="HELICASE_CTER"/>
    <property type="match status" value="1"/>
</dbReference>
<dbReference type="PROSITE" id="PS00690">
    <property type="entry name" value="DEAH_ATP_HELICASE"/>
    <property type="match status" value="1"/>
</dbReference>
<dbReference type="GO" id="GO:0005737">
    <property type="term" value="C:cytoplasm"/>
    <property type="evidence" value="ECO:0007669"/>
    <property type="project" value="TreeGrafter"/>
</dbReference>
<dbReference type="SMART" id="SM00487">
    <property type="entry name" value="DEXDc"/>
    <property type="match status" value="1"/>
</dbReference>
<evidence type="ECO:0000256" key="7">
    <source>
        <dbReference type="ARBA" id="ARBA00023235"/>
    </source>
</evidence>
<dbReference type="EC" id="5.6.2.4" evidence="9"/>
<dbReference type="Pfam" id="PF00270">
    <property type="entry name" value="DEAD"/>
    <property type="match status" value="1"/>
</dbReference>
<evidence type="ECO:0000256" key="6">
    <source>
        <dbReference type="ARBA" id="ARBA00023125"/>
    </source>
</evidence>
<dbReference type="PROSITE" id="PS51192">
    <property type="entry name" value="HELICASE_ATP_BIND_1"/>
    <property type="match status" value="1"/>
</dbReference>
<dbReference type="GO" id="GO:0016787">
    <property type="term" value="F:hydrolase activity"/>
    <property type="evidence" value="ECO:0007669"/>
    <property type="project" value="UniProtKB-KW"/>
</dbReference>
<evidence type="ECO:0000259" key="11">
    <source>
        <dbReference type="PROSITE" id="PS51194"/>
    </source>
</evidence>
<dbReference type="InterPro" id="IPR001650">
    <property type="entry name" value="Helicase_C-like"/>
</dbReference>
<keyword evidence="6" id="KW-0238">DNA-binding</keyword>
<keyword evidence="2" id="KW-0547">Nucleotide-binding</keyword>
<evidence type="ECO:0000256" key="2">
    <source>
        <dbReference type="ARBA" id="ARBA00022741"/>
    </source>
</evidence>
<dbReference type="InterPro" id="IPR011545">
    <property type="entry name" value="DEAD/DEAH_box_helicase_dom"/>
</dbReference>
<dbReference type="AlphaFoldDB" id="A0A8J3F9T1"/>
<keyword evidence="13" id="KW-1185">Reference proteome</keyword>
<evidence type="ECO:0000256" key="8">
    <source>
        <dbReference type="ARBA" id="ARBA00034617"/>
    </source>
</evidence>
<keyword evidence="4 12" id="KW-0347">Helicase</keyword>
<comment type="catalytic activity">
    <reaction evidence="8">
        <text>Couples ATP hydrolysis with the unwinding of duplex DNA by translocating in the 3'-5' direction.</text>
        <dbReference type="EC" id="5.6.2.4"/>
    </reaction>
</comment>
<dbReference type="SMART" id="SM00490">
    <property type="entry name" value="HELICc"/>
    <property type="match status" value="1"/>
</dbReference>
<evidence type="ECO:0000256" key="1">
    <source>
        <dbReference type="ARBA" id="ARBA00005446"/>
    </source>
</evidence>
<feature type="domain" description="Helicase ATP-binding" evidence="10">
    <location>
        <begin position="18"/>
        <end position="187"/>
    </location>
</feature>
<accession>A0A8J3F9T1</accession>
<dbReference type="FunFam" id="3.40.50.300:FF:001389">
    <property type="entry name" value="ATP-dependent DNA helicase RecQ"/>
    <property type="match status" value="1"/>
</dbReference>
<dbReference type="GO" id="GO:0006281">
    <property type="term" value="P:DNA repair"/>
    <property type="evidence" value="ECO:0007669"/>
    <property type="project" value="TreeGrafter"/>
</dbReference>
<dbReference type="SUPFAM" id="SSF52540">
    <property type="entry name" value="P-loop containing nucleoside triphosphate hydrolases"/>
    <property type="match status" value="1"/>
</dbReference>
<dbReference type="Proteomes" id="UP000637720">
    <property type="component" value="Unassembled WGS sequence"/>
</dbReference>
<dbReference type="GO" id="GO:0005524">
    <property type="term" value="F:ATP binding"/>
    <property type="evidence" value="ECO:0007669"/>
    <property type="project" value="UniProtKB-KW"/>
</dbReference>
<dbReference type="GO" id="GO:0030894">
    <property type="term" value="C:replisome"/>
    <property type="evidence" value="ECO:0007669"/>
    <property type="project" value="TreeGrafter"/>
</dbReference>
<dbReference type="GO" id="GO:0009378">
    <property type="term" value="F:four-way junction helicase activity"/>
    <property type="evidence" value="ECO:0007669"/>
    <property type="project" value="TreeGrafter"/>
</dbReference>
<dbReference type="NCBIfam" id="TIGR00614">
    <property type="entry name" value="recQ_fam"/>
    <property type="match status" value="1"/>
</dbReference>
<dbReference type="GO" id="GO:0006310">
    <property type="term" value="P:DNA recombination"/>
    <property type="evidence" value="ECO:0007669"/>
    <property type="project" value="InterPro"/>
</dbReference>
<name>A0A8J3F9T1_9BACI</name>
<organism evidence="12 13">
    <name type="scientific">Calditerricola satsumensis</name>
    <dbReference type="NCBI Taxonomy" id="373054"/>
    <lineage>
        <taxon>Bacteria</taxon>
        <taxon>Bacillati</taxon>
        <taxon>Bacillota</taxon>
        <taxon>Bacilli</taxon>
        <taxon>Bacillales</taxon>
        <taxon>Bacillaceae</taxon>
        <taxon>Calditerricola</taxon>
    </lineage>
</organism>
<dbReference type="PANTHER" id="PTHR13710:SF105">
    <property type="entry name" value="ATP-DEPENDENT DNA HELICASE Q1"/>
    <property type="match status" value="1"/>
</dbReference>
<sequence>MERHFGFRTFRPGQAELIEAVLSGRDALGVLATGSGKSLCYQLPALLLSGVCVVVSPLIALMEDQVAALHARGFRGVTALHSGLDPDERRRREDRLCAGAYRLVYVSPERLAQPAFVRRLARVGVSLFVVDEAHCISQWGHEFRPDYLRLGQVVHGLGRPPTLALTATAPPPVQKDIVTALKMRDPVRVVLPVNRDNLAFDRVWVNGEAEKQAVLAERLLRLAGPGIVYVATREAAEAFCAWFSCRDGRPAEYFHGGMPADERARILEQFRAGELFVVFATNAFGMGIDKPDVRFVLHAHAPASLEAYVQEAGRAGRDGAPAYACLLYDRADLALQQRLLAREYPPEAALVPLLARLRERGRGAARLEETADDPAARHLPAVVAQLELAGAVAYDPATGAWTWQDSRADVAELAAQVAERLQARKADRLRRLGALAAWAEGEGCRRAALDRYFGSPSGPKPASCCWACGVEWTAYADASGAMAWAEAAEPLGWRQRLAQLLPVEPTAT</sequence>
<evidence type="ECO:0000256" key="4">
    <source>
        <dbReference type="ARBA" id="ARBA00022806"/>
    </source>
</evidence>
<gene>
    <name evidence="12" type="primary">recQ</name>
    <name evidence="12" type="ORF">GCM10007043_04980</name>
</gene>
<dbReference type="PANTHER" id="PTHR13710">
    <property type="entry name" value="DNA HELICASE RECQ FAMILY MEMBER"/>
    <property type="match status" value="1"/>
</dbReference>
<evidence type="ECO:0000313" key="12">
    <source>
        <dbReference type="EMBL" id="GGJ94177.1"/>
    </source>
</evidence>
<dbReference type="Pfam" id="PF00271">
    <property type="entry name" value="Helicase_C"/>
    <property type="match status" value="1"/>
</dbReference>
<comment type="caution">
    <text evidence="12">The sequence shown here is derived from an EMBL/GenBank/DDBJ whole genome shotgun (WGS) entry which is preliminary data.</text>
</comment>
<evidence type="ECO:0000256" key="5">
    <source>
        <dbReference type="ARBA" id="ARBA00022840"/>
    </source>
</evidence>
<reference evidence="12" key="1">
    <citation type="journal article" date="2014" name="Int. J. Syst. Evol. Microbiol.">
        <title>Complete genome sequence of Corynebacterium casei LMG S-19264T (=DSM 44701T), isolated from a smear-ripened cheese.</title>
        <authorList>
            <consortium name="US DOE Joint Genome Institute (JGI-PGF)"/>
            <person name="Walter F."/>
            <person name="Albersmeier A."/>
            <person name="Kalinowski J."/>
            <person name="Ruckert C."/>
        </authorList>
    </citation>
    <scope>NUCLEOTIDE SEQUENCE</scope>
    <source>
        <strain evidence="12">JCM 14719</strain>
    </source>
</reference>
<dbReference type="CDD" id="cd17920">
    <property type="entry name" value="DEXHc_RecQ"/>
    <property type="match status" value="1"/>
</dbReference>
<dbReference type="InterPro" id="IPR027417">
    <property type="entry name" value="P-loop_NTPase"/>
</dbReference>
<dbReference type="GO" id="GO:0043138">
    <property type="term" value="F:3'-5' DNA helicase activity"/>
    <property type="evidence" value="ECO:0007669"/>
    <property type="project" value="UniProtKB-EC"/>
</dbReference>
<dbReference type="InterPro" id="IPR002464">
    <property type="entry name" value="DNA/RNA_helicase_DEAH_CS"/>
</dbReference>
<evidence type="ECO:0000313" key="13">
    <source>
        <dbReference type="Proteomes" id="UP000637720"/>
    </source>
</evidence>
<dbReference type="InterPro" id="IPR004589">
    <property type="entry name" value="DNA_helicase_ATP-dep_RecQ"/>
</dbReference>
<dbReference type="InterPro" id="IPR014001">
    <property type="entry name" value="Helicase_ATP-bd"/>
</dbReference>
<keyword evidence="7" id="KW-0413">Isomerase</keyword>
<dbReference type="GO" id="GO:0043590">
    <property type="term" value="C:bacterial nucleoid"/>
    <property type="evidence" value="ECO:0007669"/>
    <property type="project" value="TreeGrafter"/>
</dbReference>
<evidence type="ECO:0000259" key="10">
    <source>
        <dbReference type="PROSITE" id="PS51192"/>
    </source>
</evidence>
<evidence type="ECO:0000256" key="3">
    <source>
        <dbReference type="ARBA" id="ARBA00022801"/>
    </source>
</evidence>
<dbReference type="GO" id="GO:0003677">
    <property type="term" value="F:DNA binding"/>
    <property type="evidence" value="ECO:0007669"/>
    <property type="project" value="UniProtKB-KW"/>
</dbReference>
<comment type="similarity">
    <text evidence="1">Belongs to the helicase family. RecQ subfamily.</text>
</comment>
<evidence type="ECO:0000256" key="9">
    <source>
        <dbReference type="ARBA" id="ARBA00034808"/>
    </source>
</evidence>
<keyword evidence="3" id="KW-0378">Hydrolase</keyword>
<dbReference type="EMBL" id="BMOF01000005">
    <property type="protein sequence ID" value="GGJ94177.1"/>
    <property type="molecule type" value="Genomic_DNA"/>
</dbReference>
<protein>
    <recommendedName>
        <fullName evidence="9">DNA 3'-5' helicase</fullName>
        <ecNumber evidence="9">5.6.2.4</ecNumber>
    </recommendedName>
</protein>